<evidence type="ECO:0000256" key="9">
    <source>
        <dbReference type="ARBA" id="ARBA00023285"/>
    </source>
</evidence>
<dbReference type="GO" id="GO:0031419">
    <property type="term" value="F:cobalamin binding"/>
    <property type="evidence" value="ECO:0007669"/>
    <property type="project" value="UniProtKB-KW"/>
</dbReference>
<evidence type="ECO:0000256" key="10">
    <source>
        <dbReference type="ARBA" id="ARBA00047754"/>
    </source>
</evidence>
<evidence type="ECO:0000256" key="1">
    <source>
        <dbReference type="ARBA" id="ARBA00001922"/>
    </source>
</evidence>
<dbReference type="SUPFAM" id="SSF51998">
    <property type="entry name" value="PFL-like glycyl radical enzymes"/>
    <property type="match status" value="1"/>
</dbReference>
<dbReference type="PANTHER" id="PTHR43371:SF1">
    <property type="entry name" value="RIBONUCLEOSIDE-DIPHOSPHATE REDUCTASE"/>
    <property type="match status" value="1"/>
</dbReference>
<evidence type="ECO:0000256" key="6">
    <source>
        <dbReference type="ARBA" id="ARBA00023002"/>
    </source>
</evidence>
<dbReference type="SUPFAM" id="SSF48168">
    <property type="entry name" value="R1 subunit of ribonucleotide reductase, N-terminal domain"/>
    <property type="match status" value="1"/>
</dbReference>
<evidence type="ECO:0000256" key="5">
    <source>
        <dbReference type="ARBA" id="ARBA00022741"/>
    </source>
</evidence>
<reference evidence="15" key="1">
    <citation type="journal article" date="2008" name="Genome Res.">
        <title>The genome of Pelotomaculum thermopropionicum reveals niche-associated evolution in anaerobic microbiota.</title>
        <authorList>
            <person name="Kosaka T."/>
            <person name="Kato S."/>
            <person name="Shimoyama T."/>
            <person name="Ishii S."/>
            <person name="Abe T."/>
            <person name="Watanabe K."/>
        </authorList>
    </citation>
    <scope>NUCLEOTIDE SEQUENCE [LARGE SCALE GENOMIC DNA]</scope>
    <source>
        <strain evidence="15">DSM 13744 / JCM 10971 / SI</strain>
    </source>
</reference>
<gene>
    <name evidence="14" type="primary">NrdA</name>
    <name evidence="14" type="ordered locus">PTH_1591</name>
</gene>
<comment type="catalytic activity">
    <reaction evidence="10 11">
        <text>a 2'-deoxyribonucleoside 5'-diphosphate + [thioredoxin]-disulfide + H2O = a ribonucleoside 5'-diphosphate + [thioredoxin]-dithiol</text>
        <dbReference type="Rhea" id="RHEA:23252"/>
        <dbReference type="Rhea" id="RHEA-COMP:10698"/>
        <dbReference type="Rhea" id="RHEA-COMP:10700"/>
        <dbReference type="ChEBI" id="CHEBI:15377"/>
        <dbReference type="ChEBI" id="CHEBI:29950"/>
        <dbReference type="ChEBI" id="CHEBI:50058"/>
        <dbReference type="ChEBI" id="CHEBI:57930"/>
        <dbReference type="ChEBI" id="CHEBI:73316"/>
        <dbReference type="EC" id="1.17.4.1"/>
    </reaction>
</comment>
<protein>
    <recommendedName>
        <fullName evidence="11">Vitamin B12-dependent ribonucleotide reductase</fullName>
        <ecNumber evidence="11">1.17.4.1</ecNumber>
    </recommendedName>
</protein>
<dbReference type="GO" id="GO:0004748">
    <property type="term" value="F:ribonucleoside-diphosphate reductase activity, thioredoxin disulfide as acceptor"/>
    <property type="evidence" value="ECO:0007669"/>
    <property type="project" value="UniProtKB-EC"/>
</dbReference>
<dbReference type="STRING" id="370438.PTH_1591"/>
<feature type="domain" description="Ribonucleotide reductase large subunit C-terminal" evidence="13">
    <location>
        <begin position="403"/>
        <end position="551"/>
    </location>
</feature>
<keyword evidence="7" id="KW-0215">Deoxyribonucleotide synthesis</keyword>
<proteinExistence type="inferred from homology"/>
<keyword evidence="3 11" id="KW-0846">Cobalamin</keyword>
<keyword evidence="6 11" id="KW-0560">Oxidoreductase</keyword>
<comment type="similarity">
    <text evidence="2 11">Belongs to the ribonucleoside diphosphate reductase class-2 family.</text>
</comment>
<dbReference type="eggNOG" id="COG0209">
    <property type="taxonomic scope" value="Bacteria"/>
</dbReference>
<feature type="domain" description="Ribonucleotide reductase large subunit N-terminal" evidence="12">
    <location>
        <begin position="6"/>
        <end position="83"/>
    </location>
</feature>
<dbReference type="GO" id="GO:0009263">
    <property type="term" value="P:deoxyribonucleotide biosynthetic process"/>
    <property type="evidence" value="ECO:0007669"/>
    <property type="project" value="UniProtKB-KW"/>
</dbReference>
<evidence type="ECO:0000259" key="12">
    <source>
        <dbReference type="Pfam" id="PF00317"/>
    </source>
</evidence>
<comment type="cofactor">
    <cofactor evidence="1 11">
        <name>adenosylcob(III)alamin</name>
        <dbReference type="ChEBI" id="CHEBI:18408"/>
    </cofactor>
</comment>
<evidence type="ECO:0000256" key="11">
    <source>
        <dbReference type="RuleBase" id="RU364064"/>
    </source>
</evidence>
<organism evidence="14 15">
    <name type="scientific">Pelotomaculum thermopropionicum (strain DSM 13744 / JCM 10971 / SI)</name>
    <dbReference type="NCBI Taxonomy" id="370438"/>
    <lineage>
        <taxon>Bacteria</taxon>
        <taxon>Bacillati</taxon>
        <taxon>Bacillota</taxon>
        <taxon>Clostridia</taxon>
        <taxon>Eubacteriales</taxon>
        <taxon>Desulfotomaculaceae</taxon>
        <taxon>Pelotomaculum</taxon>
    </lineage>
</organism>
<dbReference type="EMBL" id="AP009389">
    <property type="protein sequence ID" value="BAF59772.1"/>
    <property type="molecule type" value="Genomic_DNA"/>
</dbReference>
<dbReference type="AlphaFoldDB" id="A5D1W7"/>
<dbReference type="InterPro" id="IPR008926">
    <property type="entry name" value="RNR_R1-su_N"/>
</dbReference>
<evidence type="ECO:0000313" key="14">
    <source>
        <dbReference type="EMBL" id="BAF59772.1"/>
    </source>
</evidence>
<dbReference type="GO" id="GO:0005524">
    <property type="term" value="F:ATP binding"/>
    <property type="evidence" value="ECO:0007669"/>
    <property type="project" value="InterPro"/>
</dbReference>
<evidence type="ECO:0000259" key="13">
    <source>
        <dbReference type="Pfam" id="PF02867"/>
    </source>
</evidence>
<dbReference type="NCBIfam" id="TIGR02504">
    <property type="entry name" value="NrdJ_Z"/>
    <property type="match status" value="1"/>
</dbReference>
<dbReference type="InterPro" id="IPR013509">
    <property type="entry name" value="RNR_lsu_N"/>
</dbReference>
<keyword evidence="4 11" id="KW-0237">DNA synthesis</keyword>
<accession>A5D1W7</accession>
<evidence type="ECO:0000256" key="4">
    <source>
        <dbReference type="ARBA" id="ARBA00022634"/>
    </source>
</evidence>
<dbReference type="KEGG" id="pth:PTH_1591"/>
<dbReference type="InterPro" id="IPR013344">
    <property type="entry name" value="RNR_NrdJ/NrdZ"/>
</dbReference>
<dbReference type="Gene3D" id="3.20.70.20">
    <property type="match status" value="1"/>
</dbReference>
<dbReference type="CDD" id="cd02888">
    <property type="entry name" value="RNR_II_dimer"/>
    <property type="match status" value="1"/>
</dbReference>
<dbReference type="EC" id="1.17.4.1" evidence="11"/>
<keyword evidence="8" id="KW-1015">Disulfide bond</keyword>
<evidence type="ECO:0000256" key="2">
    <source>
        <dbReference type="ARBA" id="ARBA00007405"/>
    </source>
</evidence>
<dbReference type="Pfam" id="PF00317">
    <property type="entry name" value="Ribonuc_red_lgN"/>
    <property type="match status" value="1"/>
</dbReference>
<comment type="function">
    <text evidence="11">Catalyzes the reduction of ribonucleotides to deoxyribonucleotides. May function to provide a pool of deoxyribonucleotide precursors for DNA repair during oxygen limitation and/or for immediate growth after restoration of oxygen.</text>
</comment>
<evidence type="ECO:0000256" key="8">
    <source>
        <dbReference type="ARBA" id="ARBA00023157"/>
    </source>
</evidence>
<sequence length="573" mass="62543">MKVDNSQMKVLAGRYLRRDENGNVIETPEEMCWRVARCVAAAEEKFGADCKEVAEWAERFFAVMDALEFLPNSPTLINCGPAGGQLAACFVLPLADSIEKIFSTLKYTAIIHKSGGGTGFDFSRLRPKNSPVRGTGGRASGPVSFMRVFNAATEEIKQGGVRRGANIGILRADHPDIMEFIACKADEGTFRNFNLSVAATGDFFTAVERGSRWPLSFNGKVYREAEAREIFYSIARHAHASGEPGMLFIDSINRANPTPSLGQISATNPCGEQPLLPYESCNLGSINLSRLTKGTGVDWERLGLLVQLAVRFLDDVIEVNRFPLPQIAKATLRTRKIGLGVMGWADMLFKLGIPYDSGAALALAEEVMSFILQKAREASAGLARQRGPFPSWRQSVYYPELPLRNATLTTIAPTGSISAIAGTSSGIEPVYALVYSRLVLDDEKILVINKPFLQYLETEIKPESGENILKKLETGVSLQSLPAIKPEARAVFKTALEIAPDWHLKMQAAFQKYTDNAVSKTINLPANATVDEIASIFRKAYQLGLKGVTVYRTGSRSGQPLVPPHGCSSCRPA</sequence>
<evidence type="ECO:0000256" key="7">
    <source>
        <dbReference type="ARBA" id="ARBA00023116"/>
    </source>
</evidence>
<keyword evidence="9 11" id="KW-0170">Cobalt</keyword>
<evidence type="ECO:0000256" key="3">
    <source>
        <dbReference type="ARBA" id="ARBA00022628"/>
    </source>
</evidence>
<dbReference type="UniPathway" id="UPA00326"/>
<dbReference type="PRINTS" id="PR01183">
    <property type="entry name" value="RIBORDTASEM1"/>
</dbReference>
<dbReference type="InterPro" id="IPR000788">
    <property type="entry name" value="RNR_lg_C"/>
</dbReference>
<dbReference type="Proteomes" id="UP000006556">
    <property type="component" value="Chromosome"/>
</dbReference>
<dbReference type="GO" id="GO:0071897">
    <property type="term" value="P:DNA biosynthetic process"/>
    <property type="evidence" value="ECO:0007669"/>
    <property type="project" value="UniProtKB-KW"/>
</dbReference>
<dbReference type="PANTHER" id="PTHR43371">
    <property type="entry name" value="VITAMIN B12-DEPENDENT RIBONUCLEOTIDE REDUCTASE"/>
    <property type="match status" value="1"/>
</dbReference>
<keyword evidence="5 11" id="KW-0547">Nucleotide-binding</keyword>
<name>A5D1W7_PELTS</name>
<evidence type="ECO:0000313" key="15">
    <source>
        <dbReference type="Proteomes" id="UP000006556"/>
    </source>
</evidence>
<dbReference type="InterPro" id="IPR050862">
    <property type="entry name" value="RdRp_reductase_class-2"/>
</dbReference>
<feature type="domain" description="Ribonucleotide reductase large subunit C-terminal" evidence="13">
    <location>
        <begin position="87"/>
        <end position="397"/>
    </location>
</feature>
<dbReference type="HOGENOM" id="CLU_000404_2_3_9"/>
<dbReference type="Pfam" id="PF02867">
    <property type="entry name" value="Ribonuc_red_lgC"/>
    <property type="match status" value="2"/>
</dbReference>
<keyword evidence="15" id="KW-1185">Reference proteome</keyword>